<protein>
    <submittedName>
        <fullName evidence="17">Uncharacterized protein LOC109483959 isoform X1</fullName>
    </submittedName>
</protein>
<evidence type="ECO:0000256" key="2">
    <source>
        <dbReference type="ARBA" id="ARBA00022527"/>
    </source>
</evidence>
<dbReference type="PANTHER" id="PTHR24202:SF53">
    <property type="entry name" value="E3 UBIQUITIN-PROTEIN LIGASE MIB1"/>
    <property type="match status" value="1"/>
</dbReference>
<keyword evidence="6 11" id="KW-0547">Nucleotide-binding</keyword>
<dbReference type="InterPro" id="IPR001245">
    <property type="entry name" value="Ser-Thr/Tyr_kinase_cat_dom"/>
</dbReference>
<comment type="pathway">
    <text evidence="1">Protein modification; protein ubiquitination.</text>
</comment>
<keyword evidence="12" id="KW-0175">Coiled coil</keyword>
<gene>
    <name evidence="17" type="primary">LOC109483959</name>
</gene>
<evidence type="ECO:0000256" key="12">
    <source>
        <dbReference type="SAM" id="Coils"/>
    </source>
</evidence>
<dbReference type="Gene3D" id="2.60.120.920">
    <property type="match status" value="1"/>
</dbReference>
<dbReference type="OrthoDB" id="10055368at2759"/>
<proteinExistence type="predicted"/>
<feature type="region of interest" description="Disordered" evidence="13">
    <location>
        <begin position="43"/>
        <end position="106"/>
    </location>
</feature>
<feature type="compositionally biased region" description="Polar residues" evidence="13">
    <location>
        <begin position="78"/>
        <end position="95"/>
    </location>
</feature>
<dbReference type="GO" id="GO:0005524">
    <property type="term" value="F:ATP binding"/>
    <property type="evidence" value="ECO:0007669"/>
    <property type="project" value="UniProtKB-UniRule"/>
</dbReference>
<feature type="compositionally biased region" description="Low complexity" evidence="13">
    <location>
        <begin position="177"/>
        <end position="187"/>
    </location>
</feature>
<dbReference type="Pfam" id="PF07714">
    <property type="entry name" value="PK_Tyr_Ser-Thr"/>
    <property type="match status" value="1"/>
</dbReference>
<dbReference type="InterPro" id="IPR000719">
    <property type="entry name" value="Prot_kinase_dom"/>
</dbReference>
<evidence type="ECO:0000256" key="4">
    <source>
        <dbReference type="ARBA" id="ARBA00022723"/>
    </source>
</evidence>
<keyword evidence="4" id="KW-0479">Metal-binding</keyword>
<dbReference type="FunFam" id="2.60.120.920:FF:000005">
    <property type="entry name" value="Putative E3 ubiquitin-protein ligase NEURL1B"/>
    <property type="match status" value="1"/>
</dbReference>
<dbReference type="SUPFAM" id="SSF56112">
    <property type="entry name" value="Protein kinase-like (PK-like)"/>
    <property type="match status" value="1"/>
</dbReference>
<evidence type="ECO:0000256" key="6">
    <source>
        <dbReference type="ARBA" id="ARBA00022741"/>
    </source>
</evidence>
<dbReference type="Gene3D" id="1.10.510.10">
    <property type="entry name" value="Transferase(Phosphotransferase) domain 1"/>
    <property type="match status" value="1"/>
</dbReference>
<dbReference type="InterPro" id="IPR006573">
    <property type="entry name" value="NHR_dom"/>
</dbReference>
<feature type="region of interest" description="Disordered" evidence="13">
    <location>
        <begin position="164"/>
        <end position="187"/>
    </location>
</feature>
<accession>A0A6P5A099</accession>
<evidence type="ECO:0000256" key="5">
    <source>
        <dbReference type="ARBA" id="ARBA00022737"/>
    </source>
</evidence>
<organism evidence="16 17">
    <name type="scientific">Branchiostoma belcheri</name>
    <name type="common">Amphioxus</name>
    <dbReference type="NCBI Taxonomy" id="7741"/>
    <lineage>
        <taxon>Eukaryota</taxon>
        <taxon>Metazoa</taxon>
        <taxon>Chordata</taxon>
        <taxon>Cephalochordata</taxon>
        <taxon>Leptocardii</taxon>
        <taxon>Amphioxiformes</taxon>
        <taxon>Branchiostomatidae</taxon>
        <taxon>Branchiostoma</taxon>
    </lineage>
</organism>
<evidence type="ECO:0000256" key="1">
    <source>
        <dbReference type="ARBA" id="ARBA00004906"/>
    </source>
</evidence>
<feature type="compositionally biased region" description="Polar residues" evidence="13">
    <location>
        <begin position="455"/>
        <end position="475"/>
    </location>
</feature>
<feature type="domain" description="NHR" evidence="15">
    <location>
        <begin position="496"/>
        <end position="652"/>
    </location>
</feature>
<feature type="compositionally biased region" description="Basic and acidic residues" evidence="13">
    <location>
        <begin position="67"/>
        <end position="77"/>
    </location>
</feature>
<dbReference type="InterPro" id="IPR043136">
    <property type="entry name" value="B30.2/SPRY_sf"/>
</dbReference>
<dbReference type="InterPro" id="IPR008271">
    <property type="entry name" value="Ser/Thr_kinase_AS"/>
</dbReference>
<name>A0A6P5A099_BRABE</name>
<evidence type="ECO:0000313" key="17">
    <source>
        <dbReference type="RefSeq" id="XP_019642668.1"/>
    </source>
</evidence>
<reference evidence="17" key="1">
    <citation type="submission" date="2025-08" db="UniProtKB">
        <authorList>
            <consortium name="RefSeq"/>
        </authorList>
    </citation>
    <scope>IDENTIFICATION</scope>
    <source>
        <tissue evidence="17">Gonad</tissue>
    </source>
</reference>
<dbReference type="GO" id="GO:0016567">
    <property type="term" value="P:protein ubiquitination"/>
    <property type="evidence" value="ECO:0007669"/>
    <property type="project" value="UniProtKB-UniPathway"/>
</dbReference>
<keyword evidence="2" id="KW-0723">Serine/threonine-protein kinase</keyword>
<dbReference type="GO" id="GO:0005737">
    <property type="term" value="C:cytoplasm"/>
    <property type="evidence" value="ECO:0007669"/>
    <property type="project" value="TreeGrafter"/>
</dbReference>
<dbReference type="PROSITE" id="PS51065">
    <property type="entry name" value="NHR"/>
    <property type="match status" value="1"/>
</dbReference>
<dbReference type="Proteomes" id="UP000515135">
    <property type="component" value="Unplaced"/>
</dbReference>
<dbReference type="UniPathway" id="UPA00143"/>
<keyword evidence="5" id="KW-0677">Repeat</keyword>
<dbReference type="GO" id="GO:0008270">
    <property type="term" value="F:zinc ion binding"/>
    <property type="evidence" value="ECO:0007669"/>
    <property type="project" value="UniProtKB-KW"/>
</dbReference>
<keyword evidence="16" id="KW-1185">Reference proteome</keyword>
<sequence>MGKDKNGIYRWGCRNCEDCTEFQPSGNSVRCDYCECAPIKHSKDQGTSLQAPESTTSPVPQEPTTPPRERDSYKRAQDSSTQHLSNNADHSWQQDSGERHEGCQVNQPTDKQACGCNSTGAQYPDPIQPSVQSIPHTPYYCREQPREVYYGHQQDRRYISYEGRKSFPRQGDVPQTESSGYESYSGGRLPREAVYSHQHQTRPERLFNQGTSNPQTSYLPRGTYPSYHHEVAYHQQRGSDELAIGPSKIDCYAVMLQERLRNLEEERSSLKNELENIFVLTMPGMDIKPGTESPKSTNQAAGYIMGKPDWEPLQKNIPILPPNPSPVKISQTSELDPSQEKKLVDQAVDKLGEGRDGSSEKPVVSSEQSSTTGVKAEEANPVACISGSLTAKNDNPASVSLEEPSSQKTVTGLTQVKNDCADSRLTVTELSLPSPNSERDIQNSQAKSNGPLGSRGTNNSRSAVLTPSVSCQTSMEKQESEVKAKPGPILKLGQNYPTFHPRIHGKNICIEQDGMTAHSGNSLCSGICFSRYPCKIGQKIHLMITETKKFTGSLRVGFTFTDPGSIDQDSLPSHSYPDLAQKPGFWIKPLHDRLAQQGNVVTFMVDSSGDVFYSINAKDRGLFFSGVDVSGPRIWAAIDVYGSTVAVKFVDEADAHDKGNKAIHEGDLVRLEVDSVETLEWLQEGHGGLGDLGEFIKQDGVVIRLDDEEDVLMRFNSHKKLWCVNPAALQRIGAADPDSSMIIEGDLVTDISKTNESPGRVMKITVSGDYCVKYMSGETTELTADDLRKVKMAPGEACEKGLHFWKRGVAKVCTDCGQCTDKGASCNLKASPLRSPGSPCGCGNKEEGCADCGLCRACAGETKEESDDEDGDLGKLLRAWAKRHVGEEQEEETAHGMTKGDKVIVDTDADTFRVLQEESKLRWNEEMRKVIGVEGTVVQSAKKSVTVQFPDGVKWSLVPGCLKKTSPGQHEDRSWIKKGELVKVLKDERKVKRLQQGHCGYKHDMQASLGKTGCVLIVKKDQVRVEINYKSWWFNPEALTPALQGSVEKVPAARQLIVGDQVKVDLDVETFKTNQAGHGGYVSKMAELVDRVGVVHQIDIDGDVIVYYPNGTRWCINPLSLGKLSPEECGVVDVSGVMEIGDWVKVESDKKKIKHVQERTVNWDEGYYDAAGKVGQVQTTYPFNDLVRVGIEHKGYPLNISLVTKATAQDIHEAFGSGDVANPGIARGDLVKIGVSLEQLKRMQDGHGGFVDHMEEAIGTIGSVSYIDRDGDVSVRFSVKRLCYNPDVLTRVSPVEDIFHVGDIVLIESDKGRLKRLQTEEHGGYNERMLTTCGKTGRLHCLISQTRIRVKVQGKVWVFNPDLLTRMGNPGLGTGDWQSATICAEGRHDWSRGRCLVCVKCGECTNYGTLCPARGKPGRYPGSLCGCGNGDAGCDDCGYCRRCAGEPHLKDREDDQDDVVKKLLAGLGDDVGGLFTGPLHEAVMEWLGKKADKSETPGHDRLERPAPPREEMVPVLKKMSQAIELMRECKNLDSLNAVKNALTNDCFIPFKNYTAEADGRLMADTLANVDGPQVFMDYLQLLSSSVSDGSNAEVTSGSLECIELLRELLISCTHNSFEFCRAVGRCGLLQMLVQDLVALHKVAGNGSTGLMIQSLLVILTNCARTPDNQECFTRCGAAEALKPYLRNRDADIRVLTLSCLAFIVENQNMHLIRLNVDGAELIVSLLKKALDDPDHSTEVGNYFYPVFEIATMLGALVQNDENKQVFVTNGVVDLLLKLIETGNDREKEAAILCVQKLAYSDHIRALIRKDTRAEEVLRATKHSRGLSSVVRDVAAAALQILRDGPPRVLEDPSGGPGRISTINYSDLTVKDAVGKGAFGEVCRGYHKKWMVDVAVKKLNSKSREESVKRSKALMEEANFMYRARNANRFIVGLYGVCIEDTFTAMIMEFMANGSVGDLLSRVKHVPWALKWRILQETILGMNFLHSLDPQIIHRDLKVQNVLLDEDFHAKISDFGLAEYKPLTSIGDEKGNLCGTITHIAPEHFKDPYMKAGAKFDAYSFGIFIWEVLTGKRPYREIGIGGIIRERVMEGRRPDKKHIPREGPNELSFFVHLMEKCWDQDPQNRPTFRELGEQVKIVTQKTNAQVAQAIQDVLKEQGEVDSTHQSQRLDGRLASLVRKLGLG</sequence>
<dbReference type="InterPro" id="IPR011009">
    <property type="entry name" value="Kinase-like_dom_sf"/>
</dbReference>
<dbReference type="InterPro" id="IPR017441">
    <property type="entry name" value="Protein_kinase_ATP_BS"/>
</dbReference>
<evidence type="ECO:0000259" key="15">
    <source>
        <dbReference type="PROSITE" id="PS51065"/>
    </source>
</evidence>
<keyword evidence="9" id="KW-0862">Zinc</keyword>
<dbReference type="Gene3D" id="1.25.10.10">
    <property type="entry name" value="Leucine-rich Repeat Variant"/>
    <property type="match status" value="1"/>
</dbReference>
<dbReference type="GO" id="GO:0004674">
    <property type="term" value="F:protein serine/threonine kinase activity"/>
    <property type="evidence" value="ECO:0007669"/>
    <property type="project" value="UniProtKB-KW"/>
</dbReference>
<dbReference type="InterPro" id="IPR016024">
    <property type="entry name" value="ARM-type_fold"/>
</dbReference>
<dbReference type="InterPro" id="IPR011989">
    <property type="entry name" value="ARM-like"/>
</dbReference>
<feature type="compositionally biased region" description="Polar residues" evidence="13">
    <location>
        <begin position="387"/>
        <end position="411"/>
    </location>
</feature>
<dbReference type="SMART" id="SM00588">
    <property type="entry name" value="NEUZ"/>
    <property type="match status" value="1"/>
</dbReference>
<evidence type="ECO:0000256" key="3">
    <source>
        <dbReference type="ARBA" id="ARBA00022679"/>
    </source>
</evidence>
<dbReference type="PROSITE" id="PS50011">
    <property type="entry name" value="PROTEIN_KINASE_DOM"/>
    <property type="match status" value="1"/>
</dbReference>
<evidence type="ECO:0000256" key="8">
    <source>
        <dbReference type="ARBA" id="ARBA00022786"/>
    </source>
</evidence>
<dbReference type="PANTHER" id="PTHR24202">
    <property type="entry name" value="E3 UBIQUITIN-PROTEIN LIGASE MIB2"/>
    <property type="match status" value="1"/>
</dbReference>
<evidence type="ECO:0000256" key="11">
    <source>
        <dbReference type="PROSITE-ProRule" id="PRU10141"/>
    </source>
</evidence>
<evidence type="ECO:0000313" key="16">
    <source>
        <dbReference type="Proteomes" id="UP000515135"/>
    </source>
</evidence>
<evidence type="ECO:0000256" key="9">
    <source>
        <dbReference type="ARBA" id="ARBA00022833"/>
    </source>
</evidence>
<feature type="region of interest" description="Disordered" evidence="13">
    <location>
        <begin position="429"/>
        <end position="489"/>
    </location>
</feature>
<evidence type="ECO:0000256" key="7">
    <source>
        <dbReference type="ARBA" id="ARBA00022771"/>
    </source>
</evidence>
<keyword evidence="7" id="KW-0863">Zinc-finger</keyword>
<dbReference type="SMART" id="SM00220">
    <property type="entry name" value="S_TKc"/>
    <property type="match status" value="1"/>
</dbReference>
<feature type="compositionally biased region" description="Polar residues" evidence="13">
    <location>
        <begin position="429"/>
        <end position="448"/>
    </location>
</feature>
<dbReference type="PROSITE" id="PS00107">
    <property type="entry name" value="PROTEIN_KINASE_ATP"/>
    <property type="match status" value="1"/>
</dbReference>
<feature type="binding site" evidence="11">
    <location>
        <position position="1897"/>
    </location>
    <ligand>
        <name>ATP</name>
        <dbReference type="ChEBI" id="CHEBI:30616"/>
    </ligand>
</feature>
<keyword evidence="8" id="KW-0833">Ubl conjugation pathway</keyword>
<feature type="domain" description="Protein kinase" evidence="14">
    <location>
        <begin position="1867"/>
        <end position="2136"/>
    </location>
</feature>
<keyword evidence="10 11" id="KW-0067">ATP-binding</keyword>
<evidence type="ECO:0000256" key="10">
    <source>
        <dbReference type="ARBA" id="ARBA00022840"/>
    </source>
</evidence>
<dbReference type="Pfam" id="PF07177">
    <property type="entry name" value="Neuralized"/>
    <property type="match status" value="1"/>
</dbReference>
<evidence type="ECO:0000259" key="14">
    <source>
        <dbReference type="PROSITE" id="PS50011"/>
    </source>
</evidence>
<dbReference type="KEGG" id="bbel:109483959"/>
<feature type="region of interest" description="Disordered" evidence="13">
    <location>
        <begin position="313"/>
        <end position="411"/>
    </location>
</feature>
<dbReference type="Pfam" id="PF18346">
    <property type="entry name" value="SH3_15"/>
    <property type="match status" value="5"/>
</dbReference>
<keyword evidence="2" id="KW-0418">Kinase</keyword>
<dbReference type="GeneID" id="109483959"/>
<dbReference type="SUPFAM" id="SSF48371">
    <property type="entry name" value="ARM repeat"/>
    <property type="match status" value="1"/>
</dbReference>
<feature type="compositionally biased region" description="Basic and acidic residues" evidence="13">
    <location>
        <begin position="338"/>
        <end position="359"/>
    </location>
</feature>
<dbReference type="InterPro" id="IPR040847">
    <property type="entry name" value="SH3_15"/>
</dbReference>
<dbReference type="RefSeq" id="XP_019642668.1">
    <property type="nucleotide sequence ID" value="XM_019787109.1"/>
</dbReference>
<feature type="coiled-coil region" evidence="12">
    <location>
        <begin position="253"/>
        <end position="280"/>
    </location>
</feature>
<feature type="compositionally biased region" description="Polar residues" evidence="13">
    <location>
        <begin position="45"/>
        <end position="59"/>
    </location>
</feature>
<evidence type="ECO:0000256" key="13">
    <source>
        <dbReference type="SAM" id="MobiDB-lite"/>
    </source>
</evidence>
<dbReference type="PROSITE" id="PS00108">
    <property type="entry name" value="PROTEIN_KINASE_ST"/>
    <property type="match status" value="1"/>
</dbReference>
<keyword evidence="3" id="KW-0808">Transferase</keyword>